<proteinExistence type="predicted"/>
<evidence type="ECO:0000313" key="3">
    <source>
        <dbReference type="Proteomes" id="UP000193560"/>
    </source>
</evidence>
<sequence length="246" mass="27255">MSVIAHAPNNTLVIGELSHYHFYQSMNKTPSRPSQKYQATKKIIPSVPRQHCKAPVNSPLSFIRQQKLPQDIHPTATSLSPQGLSSPNTLSTAASPTSRKVATAAAVAAFQSSSSFLNSAAHQHQPSYSSSSSSSQRQRLSFDENVMVICTRFDDEDDESDDNDDHDHATDNDMDTTTKKDQPEGTHLSTSISPSTMHPPPVYHGRRHSTGEQITDEQRQRKRWLTFKHWKYTIAPSSSNSSPSVV</sequence>
<feature type="region of interest" description="Disordered" evidence="1">
    <location>
        <begin position="73"/>
        <end position="96"/>
    </location>
</feature>
<feature type="compositionally biased region" description="Polar residues" evidence="1">
    <location>
        <begin position="75"/>
        <end position="96"/>
    </location>
</feature>
<keyword evidence="3" id="KW-1185">Reference proteome</keyword>
<dbReference type="Proteomes" id="UP000193560">
    <property type="component" value="Unassembled WGS sequence"/>
</dbReference>
<name>A0A1X2IPI3_9FUNG</name>
<protein>
    <submittedName>
        <fullName evidence="2">Uncharacterized protein</fullName>
    </submittedName>
</protein>
<dbReference type="AlphaFoldDB" id="A0A1X2IPI3"/>
<organism evidence="2 3">
    <name type="scientific">Absidia repens</name>
    <dbReference type="NCBI Taxonomy" id="90262"/>
    <lineage>
        <taxon>Eukaryota</taxon>
        <taxon>Fungi</taxon>
        <taxon>Fungi incertae sedis</taxon>
        <taxon>Mucoromycota</taxon>
        <taxon>Mucoromycotina</taxon>
        <taxon>Mucoromycetes</taxon>
        <taxon>Mucorales</taxon>
        <taxon>Cunninghamellaceae</taxon>
        <taxon>Absidia</taxon>
    </lineage>
</organism>
<feature type="compositionally biased region" description="Polar residues" evidence="1">
    <location>
        <begin position="187"/>
        <end position="196"/>
    </location>
</feature>
<feature type="compositionally biased region" description="Acidic residues" evidence="1">
    <location>
        <begin position="154"/>
        <end position="164"/>
    </location>
</feature>
<comment type="caution">
    <text evidence="2">The sequence shown here is derived from an EMBL/GenBank/DDBJ whole genome shotgun (WGS) entry which is preliminary data.</text>
</comment>
<evidence type="ECO:0000313" key="2">
    <source>
        <dbReference type="EMBL" id="ORZ19927.1"/>
    </source>
</evidence>
<dbReference type="EMBL" id="MCGE01000007">
    <property type="protein sequence ID" value="ORZ19927.1"/>
    <property type="molecule type" value="Genomic_DNA"/>
</dbReference>
<feature type="region of interest" description="Disordered" evidence="1">
    <location>
        <begin position="154"/>
        <end position="220"/>
    </location>
</feature>
<reference evidence="2 3" key="1">
    <citation type="submission" date="2016-07" db="EMBL/GenBank/DDBJ databases">
        <title>Pervasive Adenine N6-methylation of Active Genes in Fungi.</title>
        <authorList>
            <consortium name="DOE Joint Genome Institute"/>
            <person name="Mondo S.J."/>
            <person name="Dannebaum R.O."/>
            <person name="Kuo R.C."/>
            <person name="Labutti K."/>
            <person name="Haridas S."/>
            <person name="Kuo A."/>
            <person name="Salamov A."/>
            <person name="Ahrendt S.R."/>
            <person name="Lipzen A."/>
            <person name="Sullivan W."/>
            <person name="Andreopoulos W.B."/>
            <person name="Clum A."/>
            <person name="Lindquist E."/>
            <person name="Daum C."/>
            <person name="Ramamoorthy G.K."/>
            <person name="Gryganskyi A."/>
            <person name="Culley D."/>
            <person name="Magnuson J.K."/>
            <person name="James T.Y."/>
            <person name="O'Malley M.A."/>
            <person name="Stajich J.E."/>
            <person name="Spatafora J.W."/>
            <person name="Visel A."/>
            <person name="Grigoriev I.V."/>
        </authorList>
    </citation>
    <scope>NUCLEOTIDE SEQUENCE [LARGE SCALE GENOMIC DNA]</scope>
    <source>
        <strain evidence="2 3">NRRL 1336</strain>
    </source>
</reference>
<dbReference type="OrthoDB" id="2288931at2759"/>
<gene>
    <name evidence="2" type="ORF">BCR42DRAFT_410815</name>
</gene>
<accession>A0A1X2IPI3</accession>
<evidence type="ECO:0000256" key="1">
    <source>
        <dbReference type="SAM" id="MobiDB-lite"/>
    </source>
</evidence>
<feature type="compositionally biased region" description="Basic and acidic residues" evidence="1">
    <location>
        <begin position="165"/>
        <end position="184"/>
    </location>
</feature>